<protein>
    <recommendedName>
        <fullName evidence="1">DDE-1 domain-containing protein</fullName>
    </recommendedName>
</protein>
<reference evidence="5" key="1">
    <citation type="submission" date="2021-02" db="EMBL/GenBank/DDBJ databases">
        <authorList>
            <person name="Nowell W R."/>
        </authorList>
    </citation>
    <scope>NUCLEOTIDE SEQUENCE</scope>
</reference>
<dbReference type="GO" id="GO:0005634">
    <property type="term" value="C:nucleus"/>
    <property type="evidence" value="ECO:0007669"/>
    <property type="project" value="TreeGrafter"/>
</dbReference>
<comment type="caution">
    <text evidence="5">The sequence shown here is derived from an EMBL/GenBank/DDBJ whole genome shotgun (WGS) entry which is preliminary data.</text>
</comment>
<dbReference type="InterPro" id="IPR050863">
    <property type="entry name" value="CenT-Element_Derived"/>
</dbReference>
<dbReference type="PANTHER" id="PTHR19303:SF74">
    <property type="entry name" value="POGO TRANSPOSABLE ELEMENT WITH KRAB DOMAIN"/>
    <property type="match status" value="1"/>
</dbReference>
<dbReference type="Pfam" id="PF03184">
    <property type="entry name" value="DDE_1"/>
    <property type="match status" value="1"/>
</dbReference>
<dbReference type="InterPro" id="IPR004875">
    <property type="entry name" value="DDE_SF_endonuclease_dom"/>
</dbReference>
<dbReference type="EMBL" id="CAJOAX010013429">
    <property type="protein sequence ID" value="CAF4130264.1"/>
    <property type="molecule type" value="Genomic_DNA"/>
</dbReference>
<accession>A0A819ZUJ7</accession>
<proteinExistence type="predicted"/>
<name>A0A819ZUJ7_9BILA</name>
<evidence type="ECO:0000313" key="5">
    <source>
        <dbReference type="EMBL" id="CAF4175112.1"/>
    </source>
</evidence>
<sequence length="787" mass="88399">MKRSNYPKEDLTRAIEEYNNGVASSVLTTNYGIPGSTIRNHKSNPKLRIGAGRPTLLSNEHEKYFVELLKNLENIGFRLTKPIVLQLSSDYVQRVNGKDIEVGRKWLKNFLQRWQHELKVVKEEKMESARRNGFTENIRSGWFENLKQILQNNNLITRPHAIFNCDESGFSDETACEMVIVSHETKHVYEQSGGTGKSFTTNLVCGNAGGEILPPFIIYSAKKLNPDWTFGGPPGSFYGVSESGWITKKLFFEWFKLFVEHTKNASKPVLLIMDNHPCHISIEVIEMAKQYQVLLLLLPPHSTHALQPLDSVTFSAAKSSWTRIVGKYFSKSHRKTIRKRDLPSLFNQLYTSAFTPKQVIGGFTRTGIWPYDPTVMKHKVARQPLMKQLDQSSSTINSTNISTSSTQTFVTLIDTNCPIASSILPSSDLHDQDTSLMVLNFLDNFIDEANRISNENTSPGIATKPTAAADNSSFTTNLSSSLLSNEATDVFQPLPTNSNFNISHRSFSSDYDVPQFLSSTSNFNLCENSSNRFDFSIDKSNTITSSVDTNSTFKQLHQSSEWISHGCMREHDMDEVDDGQKIIGFNPYTLSTTHINNSNYSNNRLQQQLVSMIDFEQDSGKENRPYIDATPFGLSILTAPPEVLHIDQFNINRQNTNSMPSSQLSPSTAVRSIVNDIFRQRTFHSSSPSITNKRKRIEGIYGEEITSSNMLNELKKKASQPNPAKRIKKSNKQMTTASISSDGIDIAITNKPTRKLAKRTNEIITLSQATRAISTFQTSTLAVLTSD</sequence>
<dbReference type="Proteomes" id="UP000663882">
    <property type="component" value="Unassembled WGS sequence"/>
</dbReference>
<dbReference type="Proteomes" id="UP000663889">
    <property type="component" value="Unassembled WGS sequence"/>
</dbReference>
<dbReference type="EMBL" id="CAJNOO010007642">
    <property type="protein sequence ID" value="CAF1471800.1"/>
    <property type="molecule type" value="Genomic_DNA"/>
</dbReference>
<evidence type="ECO:0000313" key="4">
    <source>
        <dbReference type="EMBL" id="CAF4130264.1"/>
    </source>
</evidence>
<dbReference type="Gene3D" id="3.30.420.10">
    <property type="entry name" value="Ribonuclease H-like superfamily/Ribonuclease H"/>
    <property type="match status" value="1"/>
</dbReference>
<organism evidence="5 6">
    <name type="scientific">Rotaria sordida</name>
    <dbReference type="NCBI Taxonomy" id="392033"/>
    <lineage>
        <taxon>Eukaryota</taxon>
        <taxon>Metazoa</taxon>
        <taxon>Spiralia</taxon>
        <taxon>Gnathifera</taxon>
        <taxon>Rotifera</taxon>
        <taxon>Eurotatoria</taxon>
        <taxon>Bdelloidea</taxon>
        <taxon>Philodinida</taxon>
        <taxon>Philodinidae</taxon>
        <taxon>Rotaria</taxon>
    </lineage>
</organism>
<evidence type="ECO:0000313" key="2">
    <source>
        <dbReference type="EMBL" id="CAF1471800.1"/>
    </source>
</evidence>
<dbReference type="InterPro" id="IPR036397">
    <property type="entry name" value="RNaseH_sf"/>
</dbReference>
<dbReference type="EMBL" id="CAJOBE010014191">
    <property type="protein sequence ID" value="CAF4175112.1"/>
    <property type="molecule type" value="Genomic_DNA"/>
</dbReference>
<feature type="domain" description="DDE-1" evidence="1">
    <location>
        <begin position="200"/>
        <end position="336"/>
    </location>
</feature>
<gene>
    <name evidence="5" type="ORF">FNK824_LOCUS34903</name>
    <name evidence="4" type="ORF">OTI717_LOCUS35242</name>
    <name evidence="2" type="ORF">RFH988_LOCUS37573</name>
    <name evidence="3" type="ORF">SEV965_LOCUS37665</name>
</gene>
<dbReference type="OrthoDB" id="10043687at2759"/>
<dbReference type="Proteomes" id="UP000663823">
    <property type="component" value="Unassembled WGS sequence"/>
</dbReference>
<dbReference type="PANTHER" id="PTHR19303">
    <property type="entry name" value="TRANSPOSON"/>
    <property type="match status" value="1"/>
</dbReference>
<evidence type="ECO:0000313" key="6">
    <source>
        <dbReference type="Proteomes" id="UP000663874"/>
    </source>
</evidence>
<evidence type="ECO:0000259" key="1">
    <source>
        <dbReference type="Pfam" id="PF03184"/>
    </source>
</evidence>
<dbReference type="AlphaFoldDB" id="A0A819ZUJ7"/>
<dbReference type="GO" id="GO:0003677">
    <property type="term" value="F:DNA binding"/>
    <property type="evidence" value="ECO:0007669"/>
    <property type="project" value="TreeGrafter"/>
</dbReference>
<evidence type="ECO:0000313" key="3">
    <source>
        <dbReference type="EMBL" id="CAF1533465.1"/>
    </source>
</evidence>
<dbReference type="Proteomes" id="UP000663874">
    <property type="component" value="Unassembled WGS sequence"/>
</dbReference>
<dbReference type="EMBL" id="CAJNOU010008036">
    <property type="protein sequence ID" value="CAF1533465.1"/>
    <property type="molecule type" value="Genomic_DNA"/>
</dbReference>